<proteinExistence type="predicted"/>
<evidence type="ECO:0000259" key="2">
    <source>
        <dbReference type="Pfam" id="PF22725"/>
    </source>
</evidence>
<dbReference type="PANTHER" id="PTHR43377:SF1">
    <property type="entry name" value="BILIVERDIN REDUCTASE A"/>
    <property type="match status" value="1"/>
</dbReference>
<dbReference type="AlphaFoldDB" id="A0A850NFQ8"/>
<dbReference type="SUPFAM" id="SSF51735">
    <property type="entry name" value="NAD(P)-binding Rossmann-fold domains"/>
    <property type="match status" value="1"/>
</dbReference>
<dbReference type="InterPro" id="IPR055170">
    <property type="entry name" value="GFO_IDH_MocA-like_dom"/>
</dbReference>
<dbReference type="Proteomes" id="UP000558089">
    <property type="component" value="Unassembled WGS sequence"/>
</dbReference>
<dbReference type="Gene3D" id="3.40.50.720">
    <property type="entry name" value="NAD(P)-binding Rossmann-like Domain"/>
    <property type="match status" value="1"/>
</dbReference>
<reference evidence="3 4" key="1">
    <citation type="submission" date="2020-01" db="EMBL/GenBank/DDBJ databases">
        <title>Draft Genome Analysis of Muricauda sp. HICW Isolated from coastal seawater of PR China.</title>
        <authorList>
            <person name="Chen M.-X."/>
        </authorList>
    </citation>
    <scope>NUCLEOTIDE SEQUENCE [LARGE SCALE GENOMIC DNA]</scope>
    <source>
        <strain evidence="3 4">HICW</strain>
    </source>
</reference>
<evidence type="ECO:0000313" key="3">
    <source>
        <dbReference type="EMBL" id="NVN17295.1"/>
    </source>
</evidence>
<gene>
    <name evidence="3" type="ORF">GUA46_02995</name>
</gene>
<dbReference type="Gene3D" id="3.30.360.10">
    <property type="entry name" value="Dihydrodipicolinate Reductase, domain 2"/>
    <property type="match status" value="1"/>
</dbReference>
<organism evidence="3 4">
    <name type="scientific">Flagellimonas chongwuensis</name>
    <dbReference type="NCBI Taxonomy" id="2697365"/>
    <lineage>
        <taxon>Bacteria</taxon>
        <taxon>Pseudomonadati</taxon>
        <taxon>Bacteroidota</taxon>
        <taxon>Flavobacteriia</taxon>
        <taxon>Flavobacteriales</taxon>
        <taxon>Flavobacteriaceae</taxon>
        <taxon>Flagellimonas</taxon>
    </lineage>
</organism>
<evidence type="ECO:0000313" key="4">
    <source>
        <dbReference type="Proteomes" id="UP000558089"/>
    </source>
</evidence>
<dbReference type="EMBL" id="WYET01000001">
    <property type="protein sequence ID" value="NVN17295.1"/>
    <property type="molecule type" value="Genomic_DNA"/>
</dbReference>
<evidence type="ECO:0000259" key="1">
    <source>
        <dbReference type="Pfam" id="PF01408"/>
    </source>
</evidence>
<dbReference type="InterPro" id="IPR000683">
    <property type="entry name" value="Gfo/Idh/MocA-like_OxRdtase_N"/>
</dbReference>
<feature type="domain" description="GFO/IDH/MocA-like oxidoreductase" evidence="2">
    <location>
        <begin position="157"/>
        <end position="283"/>
    </location>
</feature>
<dbReference type="Pfam" id="PF22725">
    <property type="entry name" value="GFO_IDH_MocA_C3"/>
    <property type="match status" value="1"/>
</dbReference>
<dbReference type="RefSeq" id="WP_176619235.1">
    <property type="nucleotide sequence ID" value="NZ_WYET01000001.1"/>
</dbReference>
<protein>
    <submittedName>
        <fullName evidence="3">Gfo/Idh/MocA family oxidoreductase</fullName>
    </submittedName>
</protein>
<feature type="domain" description="Gfo/Idh/MocA-like oxidoreductase N-terminal" evidence="1">
    <location>
        <begin position="28"/>
        <end position="144"/>
    </location>
</feature>
<comment type="caution">
    <text evidence="3">The sequence shown here is derived from an EMBL/GenBank/DDBJ whole genome shotgun (WGS) entry which is preliminary data.</text>
</comment>
<accession>A0A850NFQ8</accession>
<name>A0A850NFQ8_9FLAO</name>
<keyword evidence="4" id="KW-1185">Reference proteome</keyword>
<dbReference type="PANTHER" id="PTHR43377">
    <property type="entry name" value="BILIVERDIN REDUCTASE A"/>
    <property type="match status" value="1"/>
</dbReference>
<dbReference type="InterPro" id="IPR036291">
    <property type="entry name" value="NAD(P)-bd_dom_sf"/>
</dbReference>
<dbReference type="InterPro" id="IPR051450">
    <property type="entry name" value="Gfo/Idh/MocA_Oxidoreductases"/>
</dbReference>
<dbReference type="SUPFAM" id="SSF55347">
    <property type="entry name" value="Glyceraldehyde-3-phosphate dehydrogenase-like, C-terminal domain"/>
    <property type="match status" value="1"/>
</dbReference>
<dbReference type="GO" id="GO:0000166">
    <property type="term" value="F:nucleotide binding"/>
    <property type="evidence" value="ECO:0007669"/>
    <property type="project" value="InterPro"/>
</dbReference>
<sequence length="368" mass="40954">MARSVFFFLSCLFFTNTPLFGQSDPLKIGIAGLTHTHVHSILGRENIGDIKIVGIAEPNHELAQKYVDQYELSMDLVYNSLEEMISATQPEAVTAFGNIYDHLEVVQICAPKGIHVMVEKPLAVSMEHAKKMKDLAEAHNIHLLTNYETTWYPTNHRAKDLLDNGKIGALRKVIVRDGHRGPVKIGVNEEFLEWLQDPILNGGGAITDFGCYGANLVTWLKKGKRPNTVTAVTQQIQSENNPKVDDDATIILTYDDSQAILEPSWNWPIGRKDMELYGLTGAIYADNGKDLRIRMAEGYDGFQEEKMTLPKRPAPYTDGFSFLAGVVNGSINMAPFDLSSLENNMLVIEILDAARESAEKGVTIFLEK</sequence>
<dbReference type="Pfam" id="PF01408">
    <property type="entry name" value="GFO_IDH_MocA"/>
    <property type="match status" value="1"/>
</dbReference>